<gene>
    <name evidence="1" type="ORF">NG895_29435</name>
</gene>
<protein>
    <submittedName>
        <fullName evidence="1">Uncharacterized protein</fullName>
    </submittedName>
</protein>
<organism evidence="1 2">
    <name type="scientific">Aeoliella straminimaris</name>
    <dbReference type="NCBI Taxonomy" id="2954799"/>
    <lineage>
        <taxon>Bacteria</taxon>
        <taxon>Pseudomonadati</taxon>
        <taxon>Planctomycetota</taxon>
        <taxon>Planctomycetia</taxon>
        <taxon>Pirellulales</taxon>
        <taxon>Lacipirellulaceae</taxon>
        <taxon>Aeoliella</taxon>
    </lineage>
</organism>
<name>A0A9X2FJX8_9BACT</name>
<proteinExistence type="predicted"/>
<dbReference type="Proteomes" id="UP001155241">
    <property type="component" value="Unassembled WGS sequence"/>
</dbReference>
<comment type="caution">
    <text evidence="1">The sequence shown here is derived from an EMBL/GenBank/DDBJ whole genome shotgun (WGS) entry which is preliminary data.</text>
</comment>
<evidence type="ECO:0000313" key="2">
    <source>
        <dbReference type="Proteomes" id="UP001155241"/>
    </source>
</evidence>
<accession>A0A9X2FJX8</accession>
<sequence length="99" mass="11617">MIHFTCDCCKREIDLEHEIRYVVRMEVFAAADAGEEAIDDDRDYLQEIEDMITRDEGFDQLEEEVYQQARFDLCSECRDRFVNNPLGRAAQVELGFSNN</sequence>
<evidence type="ECO:0000313" key="1">
    <source>
        <dbReference type="EMBL" id="MCO6048046.1"/>
    </source>
</evidence>
<dbReference type="AlphaFoldDB" id="A0A9X2FJX8"/>
<dbReference type="EMBL" id="JAMXLR010000095">
    <property type="protein sequence ID" value="MCO6048046.1"/>
    <property type="molecule type" value="Genomic_DNA"/>
</dbReference>
<dbReference type="RefSeq" id="WP_252856160.1">
    <property type="nucleotide sequence ID" value="NZ_JAMXLR010000095.1"/>
</dbReference>
<reference evidence="1" key="1">
    <citation type="submission" date="2022-06" db="EMBL/GenBank/DDBJ databases">
        <title>Aeoliella straminimaris, a novel planctomycete from sediments.</title>
        <authorList>
            <person name="Vitorino I.R."/>
            <person name="Lage O.M."/>
        </authorList>
    </citation>
    <scope>NUCLEOTIDE SEQUENCE</scope>
    <source>
        <strain evidence="1">ICT_H6.2</strain>
    </source>
</reference>
<keyword evidence="2" id="KW-1185">Reference proteome</keyword>